<evidence type="ECO:0000256" key="1">
    <source>
        <dbReference type="SAM" id="Phobius"/>
    </source>
</evidence>
<organism evidence="2 3">
    <name type="scientific">Zhongshania aliphaticivorans</name>
    <dbReference type="NCBI Taxonomy" id="1470434"/>
    <lineage>
        <taxon>Bacteria</taxon>
        <taxon>Pseudomonadati</taxon>
        <taxon>Pseudomonadota</taxon>
        <taxon>Gammaproteobacteria</taxon>
        <taxon>Cellvibrionales</taxon>
        <taxon>Spongiibacteraceae</taxon>
        <taxon>Zhongshania</taxon>
    </lineage>
</organism>
<keyword evidence="1" id="KW-1133">Transmembrane helix</keyword>
<evidence type="ECO:0000313" key="3">
    <source>
        <dbReference type="Proteomes" id="UP000074119"/>
    </source>
</evidence>
<dbReference type="Proteomes" id="UP000074119">
    <property type="component" value="Chromosome"/>
</dbReference>
<keyword evidence="1" id="KW-0812">Transmembrane</keyword>
<name>A0A127M6K8_9GAMM</name>
<sequence>MNATTITQSTANSTRNLFAVASHKALISCVAALLSLLFVLTENANAPSSYFSISNGDNPSNEFVLTPQGFSFAEPRRLIIDGGAQPDTDKAAVFLEPSAFSTQHLNTGPLDCRTTFDQRRRHFCEILNPRAPPSRL</sequence>
<evidence type="ECO:0000313" key="2">
    <source>
        <dbReference type="EMBL" id="AMO68847.1"/>
    </source>
</evidence>
<keyword evidence="1" id="KW-0472">Membrane</keyword>
<accession>A0A127M6K8</accession>
<dbReference type="AlphaFoldDB" id="A0A127M6K8"/>
<proteinExistence type="predicted"/>
<reference evidence="2 3" key="1">
    <citation type="submission" date="2015-12" db="EMBL/GenBank/DDBJ databases">
        <authorList>
            <person name="Shamseldin A."/>
            <person name="Moawad H."/>
            <person name="Abd El-Rahim W.M."/>
            <person name="Sadowsky M.J."/>
        </authorList>
    </citation>
    <scope>NUCLEOTIDE SEQUENCE [LARGE SCALE GENOMIC DNA]</scope>
    <source>
        <strain evidence="2 3">SM2</strain>
    </source>
</reference>
<dbReference type="KEGG" id="zal:AZF00_11290"/>
<protein>
    <submittedName>
        <fullName evidence="2">Uncharacterized protein</fullName>
    </submittedName>
</protein>
<feature type="transmembrane region" description="Helical" evidence="1">
    <location>
        <begin position="20"/>
        <end position="40"/>
    </location>
</feature>
<dbReference type="EMBL" id="CP014544">
    <property type="protein sequence ID" value="AMO68847.1"/>
    <property type="molecule type" value="Genomic_DNA"/>
</dbReference>
<gene>
    <name evidence="2" type="ORF">AZF00_11290</name>
</gene>